<organism evidence="6 7">
    <name type="scientific">Streblomastix strix</name>
    <dbReference type="NCBI Taxonomy" id="222440"/>
    <lineage>
        <taxon>Eukaryota</taxon>
        <taxon>Metamonada</taxon>
        <taxon>Preaxostyla</taxon>
        <taxon>Oxymonadida</taxon>
        <taxon>Streblomastigidae</taxon>
        <taxon>Streblomastix</taxon>
    </lineage>
</organism>
<dbReference type="Proteomes" id="UP000324800">
    <property type="component" value="Unassembled WGS sequence"/>
</dbReference>
<dbReference type="InterPro" id="IPR016024">
    <property type="entry name" value="ARM-type_fold"/>
</dbReference>
<protein>
    <submittedName>
        <fullName evidence="6">Uncharacterized protein</fullName>
    </submittedName>
</protein>
<dbReference type="EMBL" id="SNRW01000940">
    <property type="protein sequence ID" value="KAA6398514.1"/>
    <property type="molecule type" value="Genomic_DNA"/>
</dbReference>
<reference evidence="6 7" key="1">
    <citation type="submission" date="2019-03" db="EMBL/GenBank/DDBJ databases">
        <title>Single cell metagenomics reveals metabolic interactions within the superorganism composed of flagellate Streblomastix strix and complex community of Bacteroidetes bacteria on its surface.</title>
        <authorList>
            <person name="Treitli S.C."/>
            <person name="Kolisko M."/>
            <person name="Husnik F."/>
            <person name="Keeling P."/>
            <person name="Hampl V."/>
        </authorList>
    </citation>
    <scope>NUCLEOTIDE SEQUENCE [LARGE SCALE GENOMIC DNA]</scope>
    <source>
        <strain evidence="6">ST1C</strain>
    </source>
</reference>
<keyword evidence="5" id="KW-0472">Membrane</keyword>
<evidence type="ECO:0000256" key="2">
    <source>
        <dbReference type="ARBA" id="ARBA00022448"/>
    </source>
</evidence>
<proteinExistence type="inferred from homology"/>
<dbReference type="InterPro" id="IPR011989">
    <property type="entry name" value="ARM-like"/>
</dbReference>
<keyword evidence="4" id="KW-0175">Coiled coil</keyword>
<dbReference type="PANTHER" id="PTHR23316">
    <property type="entry name" value="IMPORTIN ALPHA"/>
    <property type="match status" value="1"/>
</dbReference>
<evidence type="ECO:0000256" key="1">
    <source>
        <dbReference type="ARBA" id="ARBA00010394"/>
    </source>
</evidence>
<evidence type="ECO:0000313" key="7">
    <source>
        <dbReference type="Proteomes" id="UP000324800"/>
    </source>
</evidence>
<name>A0A5J4WTZ3_9EUKA</name>
<evidence type="ECO:0000256" key="4">
    <source>
        <dbReference type="SAM" id="Coils"/>
    </source>
</evidence>
<gene>
    <name evidence="6" type="ORF">EZS28_005964</name>
</gene>
<keyword evidence="5" id="KW-0812">Transmembrane</keyword>
<comment type="caution">
    <text evidence="6">The sequence shown here is derived from an EMBL/GenBank/DDBJ whole genome shotgun (WGS) entry which is preliminary data.</text>
</comment>
<dbReference type="Gene3D" id="1.25.10.10">
    <property type="entry name" value="Leucine-rich Repeat Variant"/>
    <property type="match status" value="2"/>
</dbReference>
<feature type="coiled-coil region" evidence="4">
    <location>
        <begin position="643"/>
        <end position="675"/>
    </location>
</feature>
<comment type="similarity">
    <text evidence="1">Belongs to the importin alpha family.</text>
</comment>
<evidence type="ECO:0000256" key="3">
    <source>
        <dbReference type="ARBA" id="ARBA00022927"/>
    </source>
</evidence>
<accession>A0A5J4WTZ3</accession>
<keyword evidence="2" id="KW-0813">Transport</keyword>
<evidence type="ECO:0000313" key="6">
    <source>
        <dbReference type="EMBL" id="KAA6398514.1"/>
    </source>
</evidence>
<feature type="transmembrane region" description="Helical" evidence="5">
    <location>
        <begin position="536"/>
        <end position="560"/>
    </location>
</feature>
<sequence>MSDNVEQKPNQDTEQVDPICQKIKNDIELLFAASETDKNRIMKTLEDDLDKLLDTLSNNEQEALKLYVIYSGIVENLLTVIDKSDLNTINRSFSQLLLQLSYNQSQKIIQTFIKTISAFPGIIRLLDHIDIDIVEDGINTILYIIQTGIKSFKSDDDDDDDDDDYDEEEKKALINTFHNSFNIERIFSMFQRADIQSTDIINTTAITMGYLISNDLEKTKKHIIVESIKKLLNDEDDWTKNAAKDVLCYMANDSEIINEILEDDFLSSIARDLQKPFEGNENQKLEIIKKQERGLQIVNSMVSTRSDEEFMKCVMNSGVVEDLLNIFQLRQIEMITKLSIGVFSQFSLTKDTIKQLLVDKQPFPGLCRLLSHPEVFFSTKAVVIIFNIINAEQYSYDNTQTHPLFEALNSCDGREIDNLNMRDEIIQHITDMFNADDKWSKTVSFFAFQGLIKNEVNRSEFLKGDLLRTIVKDLQSPIEGTEEEQKATIKRQGRGCQIIYQLLDDRQDDSMRWQMIDIGIVDALLNIFEHRALDEITLVVFLALFVFVWPYSITISQYLIEKKTFPILIRLFDCLDENVVSESVNTINNILQAGALGSDNASPHPYYDDLISYGGIEQIFSLFKRSISEHCRINCAISISVAHRALKIENEEMKIEIIKLLKEQINHKREDLRKEIKVALRCLALNPDNISEIEKDGFIIPE</sequence>
<keyword evidence="5" id="KW-1133">Transmembrane helix</keyword>
<dbReference type="SUPFAM" id="SSF48371">
    <property type="entry name" value="ARM repeat"/>
    <property type="match status" value="3"/>
</dbReference>
<evidence type="ECO:0000256" key="5">
    <source>
        <dbReference type="SAM" id="Phobius"/>
    </source>
</evidence>
<dbReference type="GO" id="GO:0015031">
    <property type="term" value="P:protein transport"/>
    <property type="evidence" value="ECO:0007669"/>
    <property type="project" value="UniProtKB-KW"/>
</dbReference>
<keyword evidence="3" id="KW-0653">Protein transport</keyword>
<dbReference type="AlphaFoldDB" id="A0A5J4WTZ3"/>